<dbReference type="RefSeq" id="WP_013557893.1">
    <property type="nucleotide sequence ID" value="NC_014958.1"/>
</dbReference>
<dbReference type="Pfam" id="PF01991">
    <property type="entry name" value="vATP-synt_E"/>
    <property type="match status" value="1"/>
</dbReference>
<comment type="similarity">
    <text evidence="1 4">Belongs to the V-ATPase E subunit family.</text>
</comment>
<dbReference type="eggNOG" id="COG1390">
    <property type="taxonomic scope" value="Bacteria"/>
</dbReference>
<dbReference type="GO" id="GO:0046961">
    <property type="term" value="F:proton-transporting ATPase activity, rotational mechanism"/>
    <property type="evidence" value="ECO:0007669"/>
    <property type="project" value="InterPro"/>
</dbReference>
<dbReference type="GO" id="GO:0046933">
    <property type="term" value="F:proton-transporting ATP synthase activity, rotational mechanism"/>
    <property type="evidence" value="ECO:0007669"/>
    <property type="project" value="UniProtKB-UniRule"/>
</dbReference>
<keyword evidence="2 4" id="KW-0813">Transport</keyword>
<feature type="coiled-coil region" evidence="5">
    <location>
        <begin position="3"/>
        <end position="50"/>
    </location>
</feature>
<keyword evidence="7" id="KW-1185">Reference proteome</keyword>
<evidence type="ECO:0000313" key="6">
    <source>
        <dbReference type="EMBL" id="ADV68389.1"/>
    </source>
</evidence>
<accession>E8UBF0</accession>
<protein>
    <recommendedName>
        <fullName evidence="4">V-type proton ATPase subunit E</fullName>
    </recommendedName>
    <alternativeName>
        <fullName evidence="4">V-ATPase subunit E</fullName>
    </alternativeName>
</protein>
<keyword evidence="3 4" id="KW-0406">Ion transport</keyword>
<organism evidence="6 7">
    <name type="scientific">Deinococcus maricopensis (strain DSM 21211 / LMG 22137 / NRRL B-23946 / LB-34)</name>
    <dbReference type="NCBI Taxonomy" id="709986"/>
    <lineage>
        <taxon>Bacteria</taxon>
        <taxon>Thermotogati</taxon>
        <taxon>Deinococcota</taxon>
        <taxon>Deinococci</taxon>
        <taxon>Deinococcales</taxon>
        <taxon>Deinococcaceae</taxon>
        <taxon>Deinococcus</taxon>
    </lineage>
</organism>
<keyword evidence="5" id="KW-0175">Coiled coil</keyword>
<gene>
    <name evidence="4" type="primary">atpE</name>
    <name evidence="6" type="ordered locus">Deima_2760</name>
</gene>
<dbReference type="Gene3D" id="1.20.5.620">
    <property type="entry name" value="F1F0 ATP synthase subunit B, membrane domain"/>
    <property type="match status" value="1"/>
</dbReference>
<dbReference type="STRING" id="709986.Deima_2760"/>
<proteinExistence type="inferred from homology"/>
<evidence type="ECO:0000256" key="1">
    <source>
        <dbReference type="ARBA" id="ARBA00005901"/>
    </source>
</evidence>
<evidence type="ECO:0000313" key="7">
    <source>
        <dbReference type="Proteomes" id="UP000008635"/>
    </source>
</evidence>
<evidence type="ECO:0000256" key="2">
    <source>
        <dbReference type="ARBA" id="ARBA00022448"/>
    </source>
</evidence>
<dbReference type="KEGG" id="dmr:Deima_2760"/>
<evidence type="ECO:0000256" key="5">
    <source>
        <dbReference type="SAM" id="Coils"/>
    </source>
</evidence>
<dbReference type="Gene3D" id="3.30.2320.30">
    <property type="entry name" value="ATP synthase, E subunit, C-terminal"/>
    <property type="match status" value="1"/>
</dbReference>
<dbReference type="HAMAP" id="MF_00311">
    <property type="entry name" value="ATP_synth_E_arch"/>
    <property type="match status" value="1"/>
</dbReference>
<dbReference type="GO" id="GO:0005524">
    <property type="term" value="F:ATP binding"/>
    <property type="evidence" value="ECO:0007669"/>
    <property type="project" value="UniProtKB-UniRule"/>
</dbReference>
<reference evidence="6 7" key="1">
    <citation type="journal article" date="2011" name="Stand. Genomic Sci.">
        <title>Complete genome sequence of Deinococcus maricopensis type strain (LB-34).</title>
        <authorList>
            <person name="Pukall R."/>
            <person name="Zeytun A."/>
            <person name="Lucas S."/>
            <person name="Lapidus A."/>
            <person name="Hammon N."/>
            <person name="Deshpande S."/>
            <person name="Nolan M."/>
            <person name="Cheng J.F."/>
            <person name="Pitluck S."/>
            <person name="Liolios K."/>
            <person name="Pagani I."/>
            <person name="Mikhailova N."/>
            <person name="Ivanova N."/>
            <person name="Mavromatis K."/>
            <person name="Pati A."/>
            <person name="Tapia R."/>
            <person name="Han C."/>
            <person name="Goodwin L."/>
            <person name="Chen A."/>
            <person name="Palaniappan K."/>
            <person name="Land M."/>
            <person name="Hauser L."/>
            <person name="Chang Y.J."/>
            <person name="Jeffries C.D."/>
            <person name="Brambilla E.M."/>
            <person name="Rohde M."/>
            <person name="Goker M."/>
            <person name="Detter J.C."/>
            <person name="Woyke T."/>
            <person name="Bristow J."/>
            <person name="Eisen J.A."/>
            <person name="Markowitz V."/>
            <person name="Hugenholtz P."/>
            <person name="Kyrpides N.C."/>
            <person name="Klenk H.P."/>
        </authorList>
    </citation>
    <scope>NUCLEOTIDE SEQUENCE [LARGE SCALE GENOMIC DNA]</scope>
    <source>
        <strain evidence="7">DSM 21211 / LMG 22137 / NRRL B-23946 / LB-34</strain>
    </source>
</reference>
<dbReference type="Proteomes" id="UP000008635">
    <property type="component" value="Chromosome"/>
</dbReference>
<keyword evidence="4" id="KW-0375">Hydrogen ion transport</keyword>
<keyword evidence="4" id="KW-0066">ATP synthesis</keyword>
<evidence type="ECO:0000256" key="4">
    <source>
        <dbReference type="HAMAP-Rule" id="MF_00311"/>
    </source>
</evidence>
<dbReference type="InterPro" id="IPR038495">
    <property type="entry name" value="ATPase_E_C"/>
</dbReference>
<reference evidence="7" key="2">
    <citation type="submission" date="2011-01" db="EMBL/GenBank/DDBJ databases">
        <title>The complete genome of Deinococcus maricopensis DSM 21211.</title>
        <authorList>
            <consortium name="US DOE Joint Genome Institute (JGI-PGF)"/>
            <person name="Lucas S."/>
            <person name="Copeland A."/>
            <person name="Lapidus A."/>
            <person name="Goodwin L."/>
            <person name="Pitluck S."/>
            <person name="Kyrpides N."/>
            <person name="Mavromatis K."/>
            <person name="Pagani I."/>
            <person name="Ivanova N."/>
            <person name="Ovchinnikova G."/>
            <person name="Zeytun A."/>
            <person name="Detter J.C."/>
            <person name="Han C."/>
            <person name="Land M."/>
            <person name="Hauser L."/>
            <person name="Markowitz V."/>
            <person name="Cheng J.-F."/>
            <person name="Hugenholtz P."/>
            <person name="Woyke T."/>
            <person name="Wu D."/>
            <person name="Pukall R."/>
            <person name="Gehrich-Schroeter G."/>
            <person name="Brambilla E."/>
            <person name="Klenk H.-P."/>
            <person name="Eisen J.A."/>
        </authorList>
    </citation>
    <scope>NUCLEOTIDE SEQUENCE [LARGE SCALE GENOMIC DNA]</scope>
    <source>
        <strain evidence="7">DSM 21211 / LMG 22137 / NRRL B-23946 / LB-34</strain>
    </source>
</reference>
<name>E8UBF0_DEIML</name>
<dbReference type="OrthoDB" id="68858at2"/>
<dbReference type="GO" id="GO:0042777">
    <property type="term" value="P:proton motive force-driven plasma membrane ATP synthesis"/>
    <property type="evidence" value="ECO:0007669"/>
    <property type="project" value="UniProtKB-UniRule"/>
</dbReference>
<dbReference type="SUPFAM" id="SSF160527">
    <property type="entry name" value="V-type ATPase subunit E-like"/>
    <property type="match status" value="1"/>
</dbReference>
<comment type="function">
    <text evidence="4">Produces ATP from ADP in the presence of a proton gradient across the membrane.</text>
</comment>
<dbReference type="GO" id="GO:0033178">
    <property type="term" value="C:proton-transporting two-sector ATPase complex, catalytic domain"/>
    <property type="evidence" value="ECO:0007669"/>
    <property type="project" value="InterPro"/>
</dbReference>
<dbReference type="HOGENOM" id="CLU_123924_0_0_0"/>
<dbReference type="InterPro" id="IPR002842">
    <property type="entry name" value="ATPase_V1_Esu"/>
</dbReference>
<evidence type="ECO:0000256" key="3">
    <source>
        <dbReference type="ARBA" id="ARBA00023065"/>
    </source>
</evidence>
<dbReference type="AlphaFoldDB" id="E8UBF0"/>
<sequence>MALDALLENEARAEIERVRAEGRERAQAILREAQERAQALVESRTRALETQRQAELTRARSAADLELAAARLNANESGLAQAFDIAQQELRNVTQVPEYREILARLISEARQAIPDAEALEVNPAEAHIAREVAPGIDVRENPAIRGGVRVVGRGGKSGISNTLEGRLERVRAALSPQIARMMAE</sequence>
<dbReference type="EMBL" id="CP002454">
    <property type="protein sequence ID" value="ADV68389.1"/>
    <property type="molecule type" value="Genomic_DNA"/>
</dbReference>